<evidence type="ECO:0000259" key="7">
    <source>
        <dbReference type="Pfam" id="PF00082"/>
    </source>
</evidence>
<dbReference type="PRINTS" id="PR00723">
    <property type="entry name" value="SUBTILISIN"/>
</dbReference>
<dbReference type="InterPro" id="IPR015500">
    <property type="entry name" value="Peptidase_S8_subtilisin-rel"/>
</dbReference>
<feature type="region of interest" description="Disordered" evidence="6">
    <location>
        <begin position="611"/>
        <end position="673"/>
    </location>
</feature>
<sequence length="1394" mass="155932">MDEDELYLSEFEEDDDEDQSDPNAFTLALTYQGPPGEFRTRNRPGQRQRPVVSVFQAGRRRKPAFTVSCNAKAMIHGKMSPKSWKSATLLVYEFKFRSYRGARLKEADILFEFAPVPGATGGISVAKVRPDGVFKMKKSEKKVTTGTYAGIVVPVLQVVGVEAGRGRSNEKIATYHTIVTGDNPQDDWGDRYRARFTLSENKLENDGIPSNFTTCILIERNEGQEFICAPYINVKPDLKTTVGTLFSTRELDDPIIFNVNEDTVNLLDEDIKIDVNNLEATEWDKIWDCTMYQQGKPRKSGHFSFQPTHHHFPLPQPHRRITMRLDDPVDSMVDDLDALALGEAYIEYGPPPAPSKRDWKAVVQLLETAGGAWDDLSNEDKDSLAQPDRQDRGRPTVMHRIAQSWAGDGFSKISRSTLEKIVLFLLDKKIRHINDSEDPVLTVALNYHNLEFIDFVITRRAELLSGLLMQTGDKGMNCLHKAFEGTLMDDLREFIKNKNDKLLVDTLTAVKWLVVHATPESLVARDIRGNTPIHHALEYRLCLIPPRLTYGEIIEGLVKRAEPALKKVEVLFNNIQESPYLFHLRTERASRKARIAAQQKAAQQAAQQVVQQTVQQSAKDINPKGKMHGKEGPIHTKDGAGKPPLNNPAGHPSSNRADENSQTKVNRPSAPWGTQYAAHNHAERDTQNDAVSLSTSAGAEGEIALGLKPLSRRPTPSIDPESNTKYKIIPQDMRSGTPGVKKNTPEKALWSWEDANSVSGETREFLKEARDLLYGKIASDKNLFFDATHLRGKDVTDVVRLIDNVSKAGGFEDTLSYVRIPRVVSSSSMTTKPLQGPYSANEKRQLKPRALDAGGKGRDTLVEVFDKLFAVNVRKILRLEVEDNGEEWAHTDTAIERAIKGYDMYSGGSPRDALEVEVWNWYKPDINLDIILWAAPMVQHIHLHWSGNQAVLYGWASEDGIPFLYRSSETLAKVTLHAYQELIKRRTHEQVVVEVHPHQSSVVVSAQSGTETDSLLGEQLERPRSHAWIETMEKFRAALFDIHCQGMVGEPKRVKIALIDDGVDLNEFNTHQFAQYTGVSYYCGNGREDEPWWKSTDGHGTIMANMISRINPWIVLDVIKIQSSPYFIHGEGARSISPRSAADAIEAAVVHGADIISMSWTITALEYLRTKASTVSSGGEVENKSAVEFEMELLRKAITKAVEGDKRLLICSAADDLRVSADNTLPYSQAPAQILRIGPTGPSADREQGSNNSNSITYYLPGNQVAEEQRAHSAKPVVYHNGSSVSTALAAGLASLIIYCARCVHSADSNEKYADWADLLRDQSNMRKAFKNIGRYQEWEDPKIVPVWALFGDKCRQLTNAKTKEKKVEVLKELVTYLCQDILVSDGRRPSRTI</sequence>
<keyword evidence="5" id="KW-0865">Zymogen</keyword>
<dbReference type="Gene3D" id="1.25.40.20">
    <property type="entry name" value="Ankyrin repeat-containing domain"/>
    <property type="match status" value="1"/>
</dbReference>
<dbReference type="Gene3D" id="3.40.50.200">
    <property type="entry name" value="Peptidase S8/S53 domain"/>
    <property type="match status" value="1"/>
</dbReference>
<feature type="compositionally biased region" description="Basic and acidic residues" evidence="6">
    <location>
        <begin position="628"/>
        <end position="640"/>
    </location>
</feature>
<evidence type="ECO:0000256" key="5">
    <source>
        <dbReference type="ARBA" id="ARBA00023145"/>
    </source>
</evidence>
<evidence type="ECO:0000256" key="4">
    <source>
        <dbReference type="ARBA" id="ARBA00022825"/>
    </source>
</evidence>
<evidence type="ECO:0000256" key="1">
    <source>
        <dbReference type="ARBA" id="ARBA00022670"/>
    </source>
</evidence>
<evidence type="ECO:0000256" key="3">
    <source>
        <dbReference type="ARBA" id="ARBA00022801"/>
    </source>
</evidence>
<dbReference type="CDD" id="cd07491">
    <property type="entry name" value="Peptidases_S8_7"/>
    <property type="match status" value="1"/>
</dbReference>
<feature type="region of interest" description="Disordered" evidence="6">
    <location>
        <begin position="1"/>
        <end position="22"/>
    </location>
</feature>
<gene>
    <name evidence="8" type="ORF">BJX66DRAFT_328235</name>
</gene>
<keyword evidence="9" id="KW-1185">Reference proteome</keyword>
<proteinExistence type="predicted"/>
<feature type="domain" description="Peptidase S8/S53" evidence="7">
    <location>
        <begin position="1052"/>
        <end position="1298"/>
    </location>
</feature>
<evidence type="ECO:0000256" key="6">
    <source>
        <dbReference type="SAM" id="MobiDB-lite"/>
    </source>
</evidence>
<feature type="region of interest" description="Disordered" evidence="6">
    <location>
        <begin position="373"/>
        <end position="394"/>
    </location>
</feature>
<dbReference type="SUPFAM" id="SSF52743">
    <property type="entry name" value="Subtilisin-like"/>
    <property type="match status" value="1"/>
</dbReference>
<dbReference type="InterPro" id="IPR000209">
    <property type="entry name" value="Peptidase_S8/S53_dom"/>
</dbReference>
<dbReference type="Pfam" id="PF00082">
    <property type="entry name" value="Peptidase_S8"/>
    <property type="match status" value="1"/>
</dbReference>
<keyword evidence="4" id="KW-0720">Serine protease</keyword>
<organism evidence="8 9">
    <name type="scientific">Aspergillus keveii</name>
    <dbReference type="NCBI Taxonomy" id="714993"/>
    <lineage>
        <taxon>Eukaryota</taxon>
        <taxon>Fungi</taxon>
        <taxon>Dikarya</taxon>
        <taxon>Ascomycota</taxon>
        <taxon>Pezizomycotina</taxon>
        <taxon>Eurotiomycetes</taxon>
        <taxon>Eurotiomycetidae</taxon>
        <taxon>Eurotiales</taxon>
        <taxon>Aspergillaceae</taxon>
        <taxon>Aspergillus</taxon>
        <taxon>Aspergillus subgen. Nidulantes</taxon>
    </lineage>
</organism>
<dbReference type="InterPro" id="IPR036852">
    <property type="entry name" value="Peptidase_S8/S53_dom_sf"/>
</dbReference>
<comment type="caution">
    <text evidence="8">The sequence shown here is derived from an EMBL/GenBank/DDBJ whole genome shotgun (WGS) entry which is preliminary data.</text>
</comment>
<dbReference type="InterPro" id="IPR036770">
    <property type="entry name" value="Ankyrin_rpt-contain_sf"/>
</dbReference>
<name>A0ABR4FUG9_9EURO</name>
<evidence type="ECO:0000256" key="2">
    <source>
        <dbReference type="ARBA" id="ARBA00022729"/>
    </source>
</evidence>
<dbReference type="Proteomes" id="UP001610563">
    <property type="component" value="Unassembled WGS sequence"/>
</dbReference>
<dbReference type="EMBL" id="JBFTWV010000107">
    <property type="protein sequence ID" value="KAL2786903.1"/>
    <property type="molecule type" value="Genomic_DNA"/>
</dbReference>
<accession>A0ABR4FUG9</accession>
<protein>
    <recommendedName>
        <fullName evidence="7">Peptidase S8/S53 domain-containing protein</fullName>
    </recommendedName>
</protein>
<keyword evidence="2" id="KW-0732">Signal</keyword>
<feature type="compositionally biased region" description="Acidic residues" evidence="6">
    <location>
        <begin position="1"/>
        <end position="20"/>
    </location>
</feature>
<feature type="compositionally biased region" description="Basic and acidic residues" evidence="6">
    <location>
        <begin position="378"/>
        <end position="394"/>
    </location>
</feature>
<keyword evidence="3" id="KW-0378">Hydrolase</keyword>
<keyword evidence="1" id="KW-0645">Protease</keyword>
<evidence type="ECO:0000313" key="9">
    <source>
        <dbReference type="Proteomes" id="UP001610563"/>
    </source>
</evidence>
<evidence type="ECO:0000313" key="8">
    <source>
        <dbReference type="EMBL" id="KAL2786903.1"/>
    </source>
</evidence>
<reference evidence="8 9" key="1">
    <citation type="submission" date="2024-07" db="EMBL/GenBank/DDBJ databases">
        <title>Section-level genome sequencing and comparative genomics of Aspergillus sections Usti and Cavernicolus.</title>
        <authorList>
            <consortium name="Lawrence Berkeley National Laboratory"/>
            <person name="Nybo J.L."/>
            <person name="Vesth T.C."/>
            <person name="Theobald S."/>
            <person name="Frisvad J.C."/>
            <person name="Larsen T.O."/>
            <person name="Kjaerboelling I."/>
            <person name="Rothschild-Mancinelli K."/>
            <person name="Lyhne E.K."/>
            <person name="Kogle M.E."/>
            <person name="Barry K."/>
            <person name="Clum A."/>
            <person name="Na H."/>
            <person name="Ledsgaard L."/>
            <person name="Lin J."/>
            <person name="Lipzen A."/>
            <person name="Kuo A."/>
            <person name="Riley R."/>
            <person name="Mondo S."/>
            <person name="Labutti K."/>
            <person name="Haridas S."/>
            <person name="Pangalinan J."/>
            <person name="Salamov A.A."/>
            <person name="Simmons B.A."/>
            <person name="Magnuson J.K."/>
            <person name="Chen J."/>
            <person name="Drula E."/>
            <person name="Henrissat B."/>
            <person name="Wiebenga A."/>
            <person name="Lubbers R.J."/>
            <person name="Gomes A.C."/>
            <person name="Makela M.R."/>
            <person name="Stajich J."/>
            <person name="Grigoriev I.V."/>
            <person name="Mortensen U.H."/>
            <person name="De Vries R.P."/>
            <person name="Baker S.E."/>
            <person name="Andersen M.R."/>
        </authorList>
    </citation>
    <scope>NUCLEOTIDE SEQUENCE [LARGE SCALE GENOMIC DNA]</scope>
    <source>
        <strain evidence="8 9">CBS 209.92</strain>
    </source>
</reference>